<gene>
    <name evidence="1" type="ORF">METZ01_LOCUS515852</name>
</gene>
<name>A0A383F3N4_9ZZZZ</name>
<proteinExistence type="predicted"/>
<reference evidence="1" key="1">
    <citation type="submission" date="2018-05" db="EMBL/GenBank/DDBJ databases">
        <authorList>
            <person name="Lanie J.A."/>
            <person name="Ng W.-L."/>
            <person name="Kazmierczak K.M."/>
            <person name="Andrzejewski T.M."/>
            <person name="Davidsen T.M."/>
            <person name="Wayne K.J."/>
            <person name="Tettelin H."/>
            <person name="Glass J.I."/>
            <person name="Rusch D."/>
            <person name="Podicherti R."/>
            <person name="Tsui H.-C.T."/>
            <person name="Winkler M.E."/>
        </authorList>
    </citation>
    <scope>NUCLEOTIDE SEQUENCE</scope>
</reference>
<dbReference type="AlphaFoldDB" id="A0A383F3N4"/>
<dbReference type="EMBL" id="UINC01230742">
    <property type="protein sequence ID" value="SVE62998.1"/>
    <property type="molecule type" value="Genomic_DNA"/>
</dbReference>
<accession>A0A383F3N4</accession>
<protein>
    <submittedName>
        <fullName evidence="1">Uncharacterized protein</fullName>
    </submittedName>
</protein>
<evidence type="ECO:0000313" key="1">
    <source>
        <dbReference type="EMBL" id="SVE62998.1"/>
    </source>
</evidence>
<sequence length="35" mass="3892">MRRPEAIARITSYLPSGDPSLTTHSPRGIFSISNY</sequence>
<organism evidence="1">
    <name type="scientific">marine metagenome</name>
    <dbReference type="NCBI Taxonomy" id="408172"/>
    <lineage>
        <taxon>unclassified sequences</taxon>
        <taxon>metagenomes</taxon>
        <taxon>ecological metagenomes</taxon>
    </lineage>
</organism>